<feature type="transmembrane region" description="Helical" evidence="1">
    <location>
        <begin position="61"/>
        <end position="87"/>
    </location>
</feature>
<dbReference type="RefSeq" id="WP_316559528.1">
    <property type="nucleotide sequence ID" value="NZ_CP131062.1"/>
</dbReference>
<dbReference type="Proteomes" id="UP001302662">
    <property type="component" value="Chromosome"/>
</dbReference>
<evidence type="ECO:0008006" key="4">
    <source>
        <dbReference type="Google" id="ProtNLM"/>
    </source>
</evidence>
<keyword evidence="1" id="KW-1133">Transmembrane helix</keyword>
<evidence type="ECO:0000256" key="1">
    <source>
        <dbReference type="SAM" id="Phobius"/>
    </source>
</evidence>
<keyword evidence="1" id="KW-0472">Membrane</keyword>
<keyword evidence="1" id="KW-0812">Transmembrane</keyword>
<dbReference type="Pfam" id="PF07441">
    <property type="entry name" value="BofA"/>
    <property type="match status" value="1"/>
</dbReference>
<feature type="transmembrane region" description="Helical" evidence="1">
    <location>
        <begin position="6"/>
        <end position="24"/>
    </location>
</feature>
<organism evidence="2 3">
    <name type="scientific">Methanimicrococcus stummii</name>
    <dbReference type="NCBI Taxonomy" id="3028294"/>
    <lineage>
        <taxon>Archaea</taxon>
        <taxon>Methanobacteriati</taxon>
        <taxon>Methanobacteriota</taxon>
        <taxon>Stenosarchaea group</taxon>
        <taxon>Methanomicrobia</taxon>
        <taxon>Methanosarcinales</taxon>
        <taxon>Methanosarcinaceae</taxon>
        <taxon>Methanimicrococcus</taxon>
    </lineage>
</organism>
<dbReference type="KEGG" id="mees:MmiEs2_01400"/>
<accession>A0AA96VGF5</accession>
<gene>
    <name evidence="2" type="ORF">MmiEs2_01400</name>
</gene>
<evidence type="ECO:0000313" key="3">
    <source>
        <dbReference type="Proteomes" id="UP001302662"/>
    </source>
</evidence>
<dbReference type="GeneID" id="85196591"/>
<dbReference type="EMBL" id="CP131062">
    <property type="protein sequence ID" value="WNY27961.1"/>
    <property type="molecule type" value="Genomic_DNA"/>
</dbReference>
<feature type="transmembrane region" description="Helical" evidence="1">
    <location>
        <begin position="33"/>
        <end position="55"/>
    </location>
</feature>
<proteinExistence type="predicted"/>
<name>A0AA96VGF5_9EURY</name>
<dbReference type="AlphaFoldDB" id="A0AA96VGF5"/>
<evidence type="ECO:0000313" key="2">
    <source>
        <dbReference type="EMBL" id="WNY27961.1"/>
    </source>
</evidence>
<keyword evidence="3" id="KW-1185">Reference proteome</keyword>
<protein>
    <recommendedName>
        <fullName evidence="4">SigmaK-factor processing regulatory BofA</fullName>
    </recommendedName>
</protein>
<reference evidence="2 3" key="1">
    <citation type="submission" date="2023-07" db="EMBL/GenBank/DDBJ databases">
        <title>Closed genome sequence of Methanimicrococcus sp. Es2.</title>
        <authorList>
            <person name="Protasov E."/>
            <person name="Platt K."/>
            <person name="Reeh H."/>
            <person name="Poehlein A."/>
            <person name="Daniel R."/>
            <person name="Brune A."/>
        </authorList>
    </citation>
    <scope>NUCLEOTIDE SEQUENCE [LARGE SCALE GENOMIC DNA]</scope>
    <source>
        <strain evidence="2 3">Es2</strain>
    </source>
</reference>
<dbReference type="InterPro" id="IPR010001">
    <property type="entry name" value="BofA"/>
</dbReference>
<sequence>MAIPGLFIDIILVAVAIIIAYVLYKALKTTKKIAVNIIVGFLLIIVTNLLGLTSIPFSFSLSTLVTIIVTALTGVFGALVLIILNIFHLFPF</sequence>